<dbReference type="InterPro" id="IPR002575">
    <property type="entry name" value="Aminoglycoside_PTrfase"/>
</dbReference>
<sequence length="380" mass="42266">MAPEDTPRDDGTDREVSGYLARLVDPDRLRAYLATQLDAVDDEGGDDAGTAAGANPFSVERFGEGHSNETLLVSWGGRELVVRRPPPGETAERAHDVLREYRVMDALQDTPVPVPRTLLACEDDAVLGAEFYVMERVAGDVLRSEEPERLTTPDHRERLGEGLVDALAAIHAVDPAAVGLEEFGYPDGFTERQVRRWGEQLTWAFDRTAEEREVPALYDTLSWLTDNVPSDPPSGLVHGDFKLDNVVVAPGTPPEVAAVLDWELSTLGDPLTDLGWFLAHWRDPGDPPAISELDPTFTEREGYSTRRQLVERYEAATGIEYEHDRFYRTLAVFKLAALGEMFFRRHLEGNADDDLYPQMREGVPALGERATRIIDGDEPL</sequence>
<evidence type="ECO:0000313" key="2">
    <source>
        <dbReference type="EMBL" id="MFC4358913.1"/>
    </source>
</evidence>
<dbReference type="PANTHER" id="PTHR47829">
    <property type="entry name" value="HYDROLASE, PUTATIVE (AFU_ORTHOLOGUE AFUA_1G12880)-RELATED"/>
    <property type="match status" value="1"/>
</dbReference>
<accession>A0ABD5PDQ6</accession>
<comment type="caution">
    <text evidence="2">The sequence shown here is derived from an EMBL/GenBank/DDBJ whole genome shotgun (WGS) entry which is preliminary data.</text>
</comment>
<evidence type="ECO:0000259" key="1">
    <source>
        <dbReference type="Pfam" id="PF01636"/>
    </source>
</evidence>
<dbReference type="SUPFAM" id="SSF56112">
    <property type="entry name" value="Protein kinase-like (PK-like)"/>
    <property type="match status" value="1"/>
</dbReference>
<dbReference type="InterPro" id="IPR008271">
    <property type="entry name" value="Ser/Thr_kinase_AS"/>
</dbReference>
<dbReference type="InterPro" id="IPR041726">
    <property type="entry name" value="ACAD10_11_N"/>
</dbReference>
<dbReference type="InterPro" id="IPR052898">
    <property type="entry name" value="ACAD10-like"/>
</dbReference>
<dbReference type="Pfam" id="PF01636">
    <property type="entry name" value="APH"/>
    <property type="match status" value="1"/>
</dbReference>
<dbReference type="InterPro" id="IPR011009">
    <property type="entry name" value="Kinase-like_dom_sf"/>
</dbReference>
<dbReference type="PROSITE" id="PS00108">
    <property type="entry name" value="PROTEIN_KINASE_ST"/>
    <property type="match status" value="1"/>
</dbReference>
<feature type="domain" description="Aminoglycoside phosphotransferase" evidence="1">
    <location>
        <begin position="59"/>
        <end position="291"/>
    </location>
</feature>
<name>A0ABD5PDQ6_9EURY</name>
<dbReference type="RefSeq" id="WP_267619849.1">
    <property type="nucleotide sequence ID" value="NZ_JAODIW010000004.1"/>
</dbReference>
<dbReference type="Proteomes" id="UP001595921">
    <property type="component" value="Unassembled WGS sequence"/>
</dbReference>
<keyword evidence="3" id="KW-1185">Reference proteome</keyword>
<organism evidence="2 3">
    <name type="scientific">Halobium salinum</name>
    <dbReference type="NCBI Taxonomy" id="1364940"/>
    <lineage>
        <taxon>Archaea</taxon>
        <taxon>Methanobacteriati</taxon>
        <taxon>Methanobacteriota</taxon>
        <taxon>Stenosarchaea group</taxon>
        <taxon>Halobacteria</taxon>
        <taxon>Halobacteriales</taxon>
        <taxon>Haloferacaceae</taxon>
        <taxon>Halobium</taxon>
    </lineage>
</organism>
<reference evidence="2 3" key="1">
    <citation type="journal article" date="2019" name="Int. J. Syst. Evol. Microbiol.">
        <title>The Global Catalogue of Microorganisms (GCM) 10K type strain sequencing project: providing services to taxonomists for standard genome sequencing and annotation.</title>
        <authorList>
            <consortium name="The Broad Institute Genomics Platform"/>
            <consortium name="The Broad Institute Genome Sequencing Center for Infectious Disease"/>
            <person name="Wu L."/>
            <person name="Ma J."/>
        </authorList>
    </citation>
    <scope>NUCLEOTIDE SEQUENCE [LARGE SCALE GENOMIC DNA]</scope>
    <source>
        <strain evidence="2 3">CGMCC 1.12553</strain>
    </source>
</reference>
<dbReference type="PANTHER" id="PTHR47829:SF1">
    <property type="entry name" value="HAD FAMILY PHOSPHATASE"/>
    <property type="match status" value="1"/>
</dbReference>
<proteinExistence type="predicted"/>
<dbReference type="AlphaFoldDB" id="A0ABD5PDQ6"/>
<dbReference type="Gene3D" id="3.30.200.20">
    <property type="entry name" value="Phosphorylase Kinase, domain 1"/>
    <property type="match status" value="1"/>
</dbReference>
<dbReference type="EMBL" id="JBHSDS010000007">
    <property type="protein sequence ID" value="MFC4358913.1"/>
    <property type="molecule type" value="Genomic_DNA"/>
</dbReference>
<dbReference type="Gene3D" id="3.90.1200.10">
    <property type="match status" value="1"/>
</dbReference>
<gene>
    <name evidence="2" type="ORF">ACFO0N_13265</name>
</gene>
<protein>
    <submittedName>
        <fullName evidence="2">Phosphotransferase family protein</fullName>
    </submittedName>
</protein>
<evidence type="ECO:0000313" key="3">
    <source>
        <dbReference type="Proteomes" id="UP001595921"/>
    </source>
</evidence>
<dbReference type="CDD" id="cd05154">
    <property type="entry name" value="ACAD10_11_N-like"/>
    <property type="match status" value="1"/>
</dbReference>